<evidence type="ECO:0000259" key="1">
    <source>
        <dbReference type="Pfam" id="PF01370"/>
    </source>
</evidence>
<evidence type="ECO:0000313" key="2">
    <source>
        <dbReference type="EMBL" id="SOC53883.1"/>
    </source>
</evidence>
<dbReference type="GO" id="GO:0005737">
    <property type="term" value="C:cytoplasm"/>
    <property type="evidence" value="ECO:0007669"/>
    <property type="project" value="TreeGrafter"/>
</dbReference>
<proteinExistence type="predicted"/>
<feature type="domain" description="NAD-dependent epimerase/dehydratase" evidence="1">
    <location>
        <begin position="5"/>
        <end position="224"/>
    </location>
</feature>
<organism evidence="2 3">
    <name type="scientific">Ornithinimicrobium cerasi</name>
    <dbReference type="NCBI Taxonomy" id="2248773"/>
    <lineage>
        <taxon>Bacteria</taxon>
        <taxon>Bacillati</taxon>
        <taxon>Actinomycetota</taxon>
        <taxon>Actinomycetes</taxon>
        <taxon>Micrococcales</taxon>
        <taxon>Ornithinimicrobiaceae</taxon>
        <taxon>Ornithinimicrobium</taxon>
    </lineage>
</organism>
<dbReference type="Gene3D" id="3.40.50.720">
    <property type="entry name" value="NAD(P)-binding Rossmann-like Domain"/>
    <property type="match status" value="1"/>
</dbReference>
<dbReference type="STRING" id="1122622.GCA_000421185_02785"/>
<dbReference type="Proteomes" id="UP000219688">
    <property type="component" value="Unassembled WGS sequence"/>
</dbReference>
<gene>
    <name evidence="2" type="ORF">SAMN05421879_102241</name>
</gene>
<dbReference type="EMBL" id="OBQK01000002">
    <property type="protein sequence ID" value="SOC53883.1"/>
    <property type="molecule type" value="Genomic_DNA"/>
</dbReference>
<dbReference type="SUPFAM" id="SSF51735">
    <property type="entry name" value="NAD(P)-binding Rossmann-fold domains"/>
    <property type="match status" value="1"/>
</dbReference>
<dbReference type="Pfam" id="PF01370">
    <property type="entry name" value="Epimerase"/>
    <property type="match status" value="1"/>
</dbReference>
<reference evidence="3" key="1">
    <citation type="submission" date="2017-08" db="EMBL/GenBank/DDBJ databases">
        <authorList>
            <person name="Varghese N."/>
            <person name="Submissions S."/>
        </authorList>
    </citation>
    <scope>NUCLEOTIDE SEQUENCE [LARGE SCALE GENOMIC DNA]</scope>
    <source>
        <strain evidence="3">USBA17B2</strain>
    </source>
</reference>
<dbReference type="PANTHER" id="PTHR48079:SF6">
    <property type="entry name" value="NAD(P)-BINDING DOMAIN-CONTAINING PROTEIN-RELATED"/>
    <property type="match status" value="1"/>
</dbReference>
<dbReference type="PANTHER" id="PTHR48079">
    <property type="entry name" value="PROTEIN YEEZ"/>
    <property type="match status" value="1"/>
</dbReference>
<dbReference type="InterPro" id="IPR051783">
    <property type="entry name" value="NAD(P)-dependent_oxidoreduct"/>
</dbReference>
<evidence type="ECO:0000313" key="3">
    <source>
        <dbReference type="Proteomes" id="UP000219688"/>
    </source>
</evidence>
<name>A0A285VIS2_9MICO</name>
<protein>
    <submittedName>
        <fullName evidence="2">Nucleoside-diphosphate-sugar epimerase</fullName>
    </submittedName>
</protein>
<dbReference type="InterPro" id="IPR001509">
    <property type="entry name" value="Epimerase_deHydtase"/>
</dbReference>
<keyword evidence="3" id="KW-1185">Reference proteome</keyword>
<dbReference type="GO" id="GO:0004029">
    <property type="term" value="F:aldehyde dehydrogenase (NAD+) activity"/>
    <property type="evidence" value="ECO:0007669"/>
    <property type="project" value="TreeGrafter"/>
</dbReference>
<dbReference type="RefSeq" id="WP_097187274.1">
    <property type="nucleotide sequence ID" value="NZ_OBQK01000002.1"/>
</dbReference>
<sequence>MPRSVLVTGASGMLGGAVADLLAARGDAVTVMQRRSAGGRHREVLGDVRRREDVRRAVDGQDAVVHLAAKVDVVGDWMDFVDTNVRGTGYVVEALRAQGGGRLVQVSSPSVTHTGRSLVGAPAGPATPMRARGHYARTKAAAELFALNADSPELSVVAVRPHLVWGPGDTQLVGRIIDRARQGRMVLVGRGTVLVDTTYVDNAAEAIVAALDRAEDAHGQALVVSNGEPRPVGELVADICRAVGAPPPRVHVPVPLAWGLGAVVEGAVAVADRLPRVPSITQPPITRFLAEQLSTAHWFDQRRTREVLRWAPRVRLDEGLARLAAASGR</sequence>
<dbReference type="AlphaFoldDB" id="A0A285VIS2"/>
<accession>A0A285VIS2</accession>
<dbReference type="InterPro" id="IPR036291">
    <property type="entry name" value="NAD(P)-bd_dom_sf"/>
</dbReference>